<evidence type="ECO:0000313" key="5">
    <source>
        <dbReference type="EMBL" id="KNC47182.1"/>
    </source>
</evidence>
<dbReference type="eggNOG" id="KOG0504">
    <property type="taxonomic scope" value="Eukaryota"/>
</dbReference>
<evidence type="ECO:0000313" key="6">
    <source>
        <dbReference type="Proteomes" id="UP000054408"/>
    </source>
</evidence>
<organism evidence="5 6">
    <name type="scientific">Thecamonas trahens ATCC 50062</name>
    <dbReference type="NCBI Taxonomy" id="461836"/>
    <lineage>
        <taxon>Eukaryota</taxon>
        <taxon>Apusozoa</taxon>
        <taxon>Apusomonadida</taxon>
        <taxon>Apusomonadidae</taxon>
        <taxon>Thecamonas</taxon>
    </lineage>
</organism>
<dbReference type="SMART" id="SM00248">
    <property type="entry name" value="ANK"/>
    <property type="match status" value="11"/>
</dbReference>
<dbReference type="RefSeq" id="XP_013760008.1">
    <property type="nucleotide sequence ID" value="XM_013904554.1"/>
</dbReference>
<dbReference type="Gene3D" id="1.25.40.20">
    <property type="entry name" value="Ankyrin repeat-containing domain"/>
    <property type="match status" value="6"/>
</dbReference>
<feature type="repeat" description="ANK" evidence="3">
    <location>
        <begin position="576"/>
        <end position="608"/>
    </location>
</feature>
<dbReference type="PANTHER" id="PTHR24198">
    <property type="entry name" value="ANKYRIN REPEAT AND PROTEIN KINASE DOMAIN-CONTAINING PROTEIN"/>
    <property type="match status" value="1"/>
</dbReference>
<dbReference type="PANTHER" id="PTHR24198:SF165">
    <property type="entry name" value="ANKYRIN REPEAT-CONTAINING PROTEIN-RELATED"/>
    <property type="match status" value="1"/>
</dbReference>
<feature type="region of interest" description="Disordered" evidence="4">
    <location>
        <begin position="658"/>
        <end position="690"/>
    </location>
</feature>
<feature type="repeat" description="ANK" evidence="3">
    <location>
        <begin position="439"/>
        <end position="471"/>
    </location>
</feature>
<feature type="region of interest" description="Disordered" evidence="4">
    <location>
        <begin position="1"/>
        <end position="56"/>
    </location>
</feature>
<keyword evidence="2 3" id="KW-0040">ANK repeat</keyword>
<dbReference type="OrthoDB" id="341259at2759"/>
<feature type="region of interest" description="Disordered" evidence="4">
    <location>
        <begin position="726"/>
        <end position="753"/>
    </location>
</feature>
<dbReference type="EMBL" id="GL349445">
    <property type="protein sequence ID" value="KNC47182.1"/>
    <property type="molecule type" value="Genomic_DNA"/>
</dbReference>
<keyword evidence="6" id="KW-1185">Reference proteome</keyword>
<feature type="repeat" description="ANK" evidence="3">
    <location>
        <begin position="543"/>
        <end position="575"/>
    </location>
</feature>
<reference evidence="5 6" key="1">
    <citation type="submission" date="2010-05" db="EMBL/GenBank/DDBJ databases">
        <title>The Genome Sequence of Thecamonas trahens ATCC 50062.</title>
        <authorList>
            <consortium name="The Broad Institute Genome Sequencing Platform"/>
            <person name="Russ C."/>
            <person name="Cuomo C."/>
            <person name="Shea T."/>
            <person name="Young S.K."/>
            <person name="Zeng Q."/>
            <person name="Koehrsen M."/>
            <person name="Haas B."/>
            <person name="Borodovsky M."/>
            <person name="Guigo R."/>
            <person name="Alvarado L."/>
            <person name="Berlin A."/>
            <person name="Bochicchio J."/>
            <person name="Borenstein D."/>
            <person name="Chapman S."/>
            <person name="Chen Z."/>
            <person name="Freedman E."/>
            <person name="Gellesch M."/>
            <person name="Goldberg J."/>
            <person name="Griggs A."/>
            <person name="Gujja S."/>
            <person name="Heilman E."/>
            <person name="Heiman D."/>
            <person name="Hepburn T."/>
            <person name="Howarth C."/>
            <person name="Jen D."/>
            <person name="Larson L."/>
            <person name="Mehta T."/>
            <person name="Park D."/>
            <person name="Pearson M."/>
            <person name="Roberts A."/>
            <person name="Saif S."/>
            <person name="Shenoy N."/>
            <person name="Sisk P."/>
            <person name="Stolte C."/>
            <person name="Sykes S."/>
            <person name="Thomson T."/>
            <person name="Walk T."/>
            <person name="White J."/>
            <person name="Yandava C."/>
            <person name="Burger G."/>
            <person name="Gray M.W."/>
            <person name="Holland P.W.H."/>
            <person name="King N."/>
            <person name="Lang F.B.F."/>
            <person name="Roger A.J."/>
            <person name="Ruiz-Trillo I."/>
            <person name="Lander E."/>
            <person name="Nusbaum C."/>
        </authorList>
    </citation>
    <scope>NUCLEOTIDE SEQUENCE [LARGE SCALE GENOMIC DNA]</scope>
    <source>
        <strain evidence="5 6">ATCC 50062</strain>
    </source>
</reference>
<sequence length="937" mass="97358">MPDPLSRECSGSGSGSPRTGGNGSAGSGGRAAPRSPVPDAGVADADGRGVGQVDAEDGDLSVDEYPLHVHAYHNNVRALTDGLVAALADAAGSAGIDDGMLDDARAGLAELAGPQEPVRATLAARALLRKDARGRTPLMWAAIGNAPDAMAVLLRSVPVYPVPVPGGSPEYAPGLWSSSSGGIGDVWTAADDNGYTTLHWAAIRGVDDVLPLLVPSPEPAEPQPAVFAGPRLDVLLEDSVAFGHVEDRGTFAHFLAREDLAPALAHVLGVAAARPPPDHLLTNILATRDVVGRTPLGTAAAYGATAAIEVILDHAGALELDEPDAVGRTPLMWAGAGGHVAAFTALVRAGALLSHPDAQGNTPLHYIAMQGAVACINAVSAALAPEADARHGTSLPPHIVNVTDSKDRTPLFWAVNGKQLGAVTALLDAGADVSAVDSRGRTALHWAAYAQYGAVTKALLTAGADPGVSDALGRTPLFHAAHVGDAVFLRTCIRFVAVPTKIALVADGSGRQALHMAAAAGHVNALRILHRLGAVPLDAPDVHGVTPLHLAAYTGTIAALRYLVQAGALVDVRDASGRTPLHWAAASGSIPAVYVLLSLGAPRDAPDTSGALPCHYASAISADDVSAALEVPGWPMPAHLPVLPAQLVVELRRDPAVPRERVDPPPAAMARPDVATSPIASASPSGGRKLVSRTSLPLLSVPSPPGAPAAGRAHGIRSHMPRNFSFATSLSSTSPDTASAVSSPEHALPPARYRGSQIVTKVAGPPGWPIHRVSVGVHAAPTTRSVGIQHDGDLLAHPPPIRRICSTTTRPVGPSPPRKQRRRRSTSPRKRIHIAVYDPRLEAHRSDAVPASSHLPAQPSAPTRHPWPQVSSHKARRSLRSRAPSHSRYKRPSPRSDAVLGLPSNPSRTRPASTTVSFADQPRHRTHRRRRSDHLWR</sequence>
<feature type="repeat" description="ANK" evidence="3">
    <location>
        <begin position="509"/>
        <end position="534"/>
    </location>
</feature>
<protein>
    <submittedName>
        <fullName evidence="5">Uncharacterized protein</fullName>
    </submittedName>
</protein>
<dbReference type="GeneID" id="25569690"/>
<evidence type="ECO:0000256" key="3">
    <source>
        <dbReference type="PROSITE-ProRule" id="PRU00023"/>
    </source>
</evidence>
<dbReference type="PROSITE" id="PS50297">
    <property type="entry name" value="ANK_REP_REGION"/>
    <property type="match status" value="5"/>
</dbReference>
<dbReference type="Pfam" id="PF12796">
    <property type="entry name" value="Ank_2"/>
    <property type="match status" value="2"/>
</dbReference>
<feature type="compositionally biased region" description="Gly residues" evidence="4">
    <location>
        <begin position="12"/>
        <end position="29"/>
    </location>
</feature>
<evidence type="ECO:0000256" key="1">
    <source>
        <dbReference type="ARBA" id="ARBA00022737"/>
    </source>
</evidence>
<feature type="compositionally biased region" description="Polar residues" evidence="4">
    <location>
        <begin position="726"/>
        <end position="742"/>
    </location>
</feature>
<dbReference type="PROSITE" id="PS50088">
    <property type="entry name" value="ANK_REPEAT"/>
    <property type="match status" value="6"/>
</dbReference>
<proteinExistence type="predicted"/>
<feature type="compositionally biased region" description="Basic residues" evidence="4">
    <location>
        <begin position="873"/>
        <end position="893"/>
    </location>
</feature>
<dbReference type="OMA" id="PCHYASA"/>
<evidence type="ECO:0000256" key="4">
    <source>
        <dbReference type="SAM" id="MobiDB-lite"/>
    </source>
</evidence>
<dbReference type="InterPro" id="IPR036770">
    <property type="entry name" value="Ankyrin_rpt-contain_sf"/>
</dbReference>
<evidence type="ECO:0000256" key="2">
    <source>
        <dbReference type="ARBA" id="ARBA00023043"/>
    </source>
</evidence>
<feature type="repeat" description="ANK" evidence="3">
    <location>
        <begin position="406"/>
        <end position="438"/>
    </location>
</feature>
<feature type="repeat" description="ANK" evidence="3">
    <location>
        <begin position="326"/>
        <end position="358"/>
    </location>
</feature>
<gene>
    <name evidence="5" type="ORF">AMSG_11775</name>
</gene>
<keyword evidence="1" id="KW-0677">Repeat</keyword>
<feature type="compositionally biased region" description="Polar residues" evidence="4">
    <location>
        <begin position="904"/>
        <end position="918"/>
    </location>
</feature>
<dbReference type="Proteomes" id="UP000054408">
    <property type="component" value="Unassembled WGS sequence"/>
</dbReference>
<feature type="region of interest" description="Disordered" evidence="4">
    <location>
        <begin position="793"/>
        <end position="937"/>
    </location>
</feature>
<accession>A0A0L0D493</accession>
<feature type="compositionally biased region" description="Low complexity" evidence="4">
    <location>
        <begin position="30"/>
        <end position="44"/>
    </location>
</feature>
<dbReference type="SUPFAM" id="SSF48403">
    <property type="entry name" value="Ankyrin repeat"/>
    <property type="match status" value="2"/>
</dbReference>
<feature type="compositionally biased region" description="Basic residues" evidence="4">
    <location>
        <begin position="924"/>
        <end position="937"/>
    </location>
</feature>
<dbReference type="STRING" id="461836.A0A0L0D493"/>
<dbReference type="AlphaFoldDB" id="A0A0L0D493"/>
<feature type="compositionally biased region" description="Basic residues" evidence="4">
    <location>
        <begin position="818"/>
        <end position="833"/>
    </location>
</feature>
<dbReference type="InterPro" id="IPR002110">
    <property type="entry name" value="Ankyrin_rpt"/>
</dbReference>
<name>A0A0L0D493_THETB</name>